<dbReference type="RefSeq" id="WP_061073759.1">
    <property type="nucleotide sequence ID" value="NZ_CP014060.2"/>
</dbReference>
<evidence type="ECO:0000313" key="2">
    <source>
        <dbReference type="Proteomes" id="UP000060602"/>
    </source>
</evidence>
<reference evidence="2" key="1">
    <citation type="submission" date="2015-12" db="EMBL/GenBank/DDBJ databases">
        <title>FDA dAtabase for Regulatory Grade micrObial Sequences (FDA-ARGOS): Supporting development and validation of Infectious Disease Dx tests.</title>
        <authorList>
            <person name="Case J."/>
            <person name="Tallon L."/>
            <person name="Sadzewicz L."/>
            <person name="Sengamalay N."/>
            <person name="Ott S."/>
            <person name="Godinez A."/>
            <person name="Nagaraj S."/>
            <person name="Nadendla S."/>
            <person name="Sichtig H."/>
        </authorList>
    </citation>
    <scope>NUCLEOTIDE SEQUENCE [LARGE SCALE GENOMIC DNA]</scope>
    <source>
        <strain evidence="2">FDAARGOS_147</strain>
    </source>
</reference>
<accession>A0A109XXZ7</accession>
<dbReference type="EMBL" id="CP014060">
    <property type="protein sequence ID" value="AMG39337.1"/>
    <property type="molecule type" value="Genomic_DNA"/>
</dbReference>
<organism evidence="1 2">
    <name type="scientific">Alcaligenes xylosoxydans xylosoxydans</name>
    <name type="common">Achromobacter xylosoxidans</name>
    <dbReference type="NCBI Taxonomy" id="85698"/>
    <lineage>
        <taxon>Bacteria</taxon>
        <taxon>Pseudomonadati</taxon>
        <taxon>Pseudomonadota</taxon>
        <taxon>Betaproteobacteria</taxon>
        <taxon>Burkholderiales</taxon>
        <taxon>Alcaligenaceae</taxon>
        <taxon>Achromobacter</taxon>
    </lineage>
</organism>
<proteinExistence type="predicted"/>
<keyword evidence="1" id="KW-0378">Hydrolase</keyword>
<dbReference type="SUPFAM" id="SSF53474">
    <property type="entry name" value="alpha/beta-Hydrolases"/>
    <property type="match status" value="1"/>
</dbReference>
<gene>
    <name evidence="1" type="ORF">AL504_26965</name>
</gene>
<protein>
    <submittedName>
        <fullName evidence="1">Alpha/beta hydrolase</fullName>
    </submittedName>
</protein>
<dbReference type="GO" id="GO:0016787">
    <property type="term" value="F:hydrolase activity"/>
    <property type="evidence" value="ECO:0007669"/>
    <property type="project" value="UniProtKB-KW"/>
</dbReference>
<dbReference type="InterPro" id="IPR029058">
    <property type="entry name" value="AB_hydrolase_fold"/>
</dbReference>
<sequence>MPAAAPCVRPTLLFVHGWAFDAAFWAPLAAALADWPQAVADAGYFGPAHAPAPAGPVLAIGHSLGALRLLGEPPPACLGLVAINGFARFGAADDFPEGVPARMLDRMLNRLAAQPETVLRDFRQRCGDAGAFGPPQLEPLARDLRILRDADQRAALATLPMPLLALAGAADPIAPAPMTTAGFGAAAELHWREAGGHLLPLTDTDWCAQRIRAFLARVAPAA</sequence>
<dbReference type="AlphaFoldDB" id="A0A109XXZ7"/>
<dbReference type="Gene3D" id="3.40.50.1820">
    <property type="entry name" value="alpha/beta hydrolase"/>
    <property type="match status" value="1"/>
</dbReference>
<dbReference type="Proteomes" id="UP000060602">
    <property type="component" value="Chromosome"/>
</dbReference>
<evidence type="ECO:0000313" key="1">
    <source>
        <dbReference type="EMBL" id="AMG39337.1"/>
    </source>
</evidence>
<name>A0A109XXZ7_ALCXX</name>